<reference evidence="10 11" key="1">
    <citation type="submission" date="2024-02" db="EMBL/GenBank/DDBJ databases">
        <title>Janibacter sp. nov., isolated from gut of marine sandworm.</title>
        <authorList>
            <person name="Kim B."/>
            <person name="Jun M.O."/>
            <person name="Shin N.-R."/>
        </authorList>
    </citation>
    <scope>NUCLEOTIDE SEQUENCE [LARGE SCALE GENOMIC DNA]</scope>
    <source>
        <strain evidence="10 11">A1S7</strain>
    </source>
</reference>
<feature type="domain" description="Bacterial sugar transferase" evidence="9">
    <location>
        <begin position="272"/>
        <end position="489"/>
    </location>
</feature>
<dbReference type="Proteomes" id="UP001382727">
    <property type="component" value="Chromosome"/>
</dbReference>
<evidence type="ECO:0000256" key="7">
    <source>
        <dbReference type="SAM" id="MobiDB-lite"/>
    </source>
</evidence>
<dbReference type="EMBL" id="CP144913">
    <property type="protein sequence ID" value="WXB75639.1"/>
    <property type="molecule type" value="Genomic_DNA"/>
</dbReference>
<proteinExistence type="inferred from homology"/>
<evidence type="ECO:0000256" key="2">
    <source>
        <dbReference type="ARBA" id="ARBA00006464"/>
    </source>
</evidence>
<dbReference type="PANTHER" id="PTHR30576">
    <property type="entry name" value="COLANIC BIOSYNTHESIS UDP-GLUCOSE LIPID CARRIER TRANSFERASE"/>
    <property type="match status" value="1"/>
</dbReference>
<evidence type="ECO:0000256" key="1">
    <source>
        <dbReference type="ARBA" id="ARBA00004141"/>
    </source>
</evidence>
<protein>
    <submittedName>
        <fullName evidence="10">Sugar transferase</fullName>
        <ecNumber evidence="10">2.7.8.-</ecNumber>
    </submittedName>
</protein>
<feature type="transmembrane region" description="Helical" evidence="8">
    <location>
        <begin position="79"/>
        <end position="98"/>
    </location>
</feature>
<dbReference type="EC" id="2.7.8.-" evidence="10"/>
<sequence length="495" mass="53773">MQIRIALTDFVLIVWAVFGSLIVRFGFDAGSDIAAGTDRFSLGYPTFSAALAVAWWLSLRLHGVYEAEILGRGATEYRLLMHATLRVFAAAALLAYAFKVEVARGYFLLALPAGLIGLFVARQVWRRWLGAERKAGGLNHDVLVVGEAGHALGLIEAFAKMPEAGYGVVGVCTSTTDADRVGGVPVVGSEHQAAQLAIELGVDVVACGAVHRLGPSGLRRLGWALEGSGVEILLSPGLTEIAGSRVITRPVSGLPLLHVQTPTFSGPTLIIKSTVDWLAALALVIALSPLMLVVAVLIKLQDGGPVFFRQQRVGQDGQPFQMTKLRSMRVDAEAQLEELKRQQLAERASTGVDGVHPSGTLPSPSAQETCTAPVDRGVLFKMERDPRITPVGRFIRRYSIDELPQLFDVLSGKMSLVGPRPPLPDEVSRYEHDVHRRLLVKPGLTGLWQVNGRSNLSWEESVRLDLYYVENWSVALDLLILWRTFSAVFGKDGAY</sequence>
<dbReference type="RefSeq" id="WP_338748377.1">
    <property type="nucleotide sequence ID" value="NZ_CP144913.1"/>
</dbReference>
<feature type="transmembrane region" description="Helical" evidence="8">
    <location>
        <begin position="104"/>
        <end position="125"/>
    </location>
</feature>
<dbReference type="InterPro" id="IPR003362">
    <property type="entry name" value="Bact_transf"/>
</dbReference>
<dbReference type="GO" id="GO:0016740">
    <property type="term" value="F:transferase activity"/>
    <property type="evidence" value="ECO:0007669"/>
    <property type="project" value="UniProtKB-KW"/>
</dbReference>
<comment type="similarity">
    <text evidence="2">Belongs to the bacterial sugar transferase family.</text>
</comment>
<name>A0ABZ2MEZ2_9MICO</name>
<evidence type="ECO:0000313" key="10">
    <source>
        <dbReference type="EMBL" id="WXB75639.1"/>
    </source>
</evidence>
<evidence type="ECO:0000259" key="9">
    <source>
        <dbReference type="Pfam" id="PF02397"/>
    </source>
</evidence>
<feature type="region of interest" description="Disordered" evidence="7">
    <location>
        <begin position="347"/>
        <end position="369"/>
    </location>
</feature>
<feature type="compositionally biased region" description="Polar residues" evidence="7">
    <location>
        <begin position="360"/>
        <end position="369"/>
    </location>
</feature>
<feature type="transmembrane region" description="Helical" evidence="8">
    <location>
        <begin position="7"/>
        <end position="27"/>
    </location>
</feature>
<evidence type="ECO:0000256" key="8">
    <source>
        <dbReference type="SAM" id="Phobius"/>
    </source>
</evidence>
<keyword evidence="6 8" id="KW-0472">Membrane</keyword>
<keyword evidence="4 8" id="KW-0812">Transmembrane</keyword>
<dbReference type="Pfam" id="PF13727">
    <property type="entry name" value="CoA_binding_3"/>
    <property type="match status" value="1"/>
</dbReference>
<feature type="transmembrane region" description="Helical" evidence="8">
    <location>
        <begin position="42"/>
        <end position="59"/>
    </location>
</feature>
<dbReference type="Pfam" id="PF02397">
    <property type="entry name" value="Bac_transf"/>
    <property type="match status" value="1"/>
</dbReference>
<accession>A0ABZ2MEZ2</accession>
<keyword evidence="5 8" id="KW-1133">Transmembrane helix</keyword>
<evidence type="ECO:0000256" key="5">
    <source>
        <dbReference type="ARBA" id="ARBA00022989"/>
    </source>
</evidence>
<keyword evidence="11" id="KW-1185">Reference proteome</keyword>
<dbReference type="Gene3D" id="3.40.50.720">
    <property type="entry name" value="NAD(P)-binding Rossmann-like Domain"/>
    <property type="match status" value="1"/>
</dbReference>
<keyword evidence="3 10" id="KW-0808">Transferase</keyword>
<evidence type="ECO:0000256" key="3">
    <source>
        <dbReference type="ARBA" id="ARBA00022679"/>
    </source>
</evidence>
<dbReference type="InterPro" id="IPR017475">
    <property type="entry name" value="EPS_sugar_tfrase"/>
</dbReference>
<dbReference type="NCBIfam" id="TIGR03025">
    <property type="entry name" value="EPS_sugtrans"/>
    <property type="match status" value="1"/>
</dbReference>
<feature type="transmembrane region" description="Helical" evidence="8">
    <location>
        <begin position="277"/>
        <end position="298"/>
    </location>
</feature>
<evidence type="ECO:0000313" key="11">
    <source>
        <dbReference type="Proteomes" id="UP001382727"/>
    </source>
</evidence>
<evidence type="ECO:0000256" key="4">
    <source>
        <dbReference type="ARBA" id="ARBA00022692"/>
    </source>
</evidence>
<organism evidence="10 11">
    <name type="scientific">Janibacter alittae</name>
    <dbReference type="NCBI Taxonomy" id="3115209"/>
    <lineage>
        <taxon>Bacteria</taxon>
        <taxon>Bacillati</taxon>
        <taxon>Actinomycetota</taxon>
        <taxon>Actinomycetes</taxon>
        <taxon>Micrococcales</taxon>
        <taxon>Intrasporangiaceae</taxon>
        <taxon>Janibacter</taxon>
    </lineage>
</organism>
<dbReference type="PANTHER" id="PTHR30576:SF10">
    <property type="entry name" value="SLL5057 PROTEIN"/>
    <property type="match status" value="1"/>
</dbReference>
<evidence type="ECO:0000256" key="6">
    <source>
        <dbReference type="ARBA" id="ARBA00023136"/>
    </source>
</evidence>
<comment type="subcellular location">
    <subcellularLocation>
        <location evidence="1">Membrane</location>
        <topology evidence="1">Multi-pass membrane protein</topology>
    </subcellularLocation>
</comment>
<gene>
    <name evidence="10" type="ORF">V1351_11855</name>
</gene>